<keyword evidence="1" id="KW-0472">Membrane</keyword>
<proteinExistence type="predicted"/>
<name>A0AAJ5WSA1_9BACT</name>
<dbReference type="EMBL" id="CP119311">
    <property type="protein sequence ID" value="WEK36399.1"/>
    <property type="molecule type" value="Genomic_DNA"/>
</dbReference>
<organism evidence="2 3">
    <name type="scientific">Candidatus Pseudobacter hemicellulosilyticus</name>
    <dbReference type="NCBI Taxonomy" id="3121375"/>
    <lineage>
        <taxon>Bacteria</taxon>
        <taxon>Pseudomonadati</taxon>
        <taxon>Bacteroidota</taxon>
        <taxon>Chitinophagia</taxon>
        <taxon>Chitinophagales</taxon>
        <taxon>Chitinophagaceae</taxon>
        <taxon>Pseudobacter</taxon>
    </lineage>
</organism>
<keyword evidence="1" id="KW-0812">Transmembrane</keyword>
<feature type="transmembrane region" description="Helical" evidence="1">
    <location>
        <begin position="89"/>
        <end position="107"/>
    </location>
</feature>
<dbReference type="Proteomes" id="UP001220610">
    <property type="component" value="Chromosome"/>
</dbReference>
<dbReference type="AlphaFoldDB" id="A0AAJ5WSA1"/>
<evidence type="ECO:0000313" key="2">
    <source>
        <dbReference type="EMBL" id="WEK36399.1"/>
    </source>
</evidence>
<protein>
    <submittedName>
        <fullName evidence="2">Uncharacterized protein</fullName>
    </submittedName>
</protein>
<gene>
    <name evidence="2" type="ORF">P0Y53_02710</name>
</gene>
<feature type="transmembrane region" description="Helical" evidence="1">
    <location>
        <begin position="59"/>
        <end position="77"/>
    </location>
</feature>
<keyword evidence="1" id="KW-1133">Transmembrane helix</keyword>
<evidence type="ECO:0000313" key="3">
    <source>
        <dbReference type="Proteomes" id="UP001220610"/>
    </source>
</evidence>
<accession>A0AAJ5WSA1</accession>
<evidence type="ECO:0000256" key="1">
    <source>
        <dbReference type="SAM" id="Phobius"/>
    </source>
</evidence>
<reference evidence="2" key="1">
    <citation type="submission" date="2023-03" db="EMBL/GenBank/DDBJ databases">
        <title>Andean soil-derived lignocellulolytic bacterial consortium as a source of novel taxa and putative plastic-active enzymes.</title>
        <authorList>
            <person name="Diaz-Garcia L."/>
            <person name="Chuvochina M."/>
            <person name="Feuerriegel G."/>
            <person name="Bunk B."/>
            <person name="Sproer C."/>
            <person name="Streit W.R."/>
            <person name="Rodriguez L.M."/>
            <person name="Overmann J."/>
            <person name="Jimenez D.J."/>
        </authorList>
    </citation>
    <scope>NUCLEOTIDE SEQUENCE</scope>
    <source>
        <strain evidence="2">MAG 7</strain>
    </source>
</reference>
<sequence length="113" mass="12539">MTNTQKLRREIDQQIEAGFSRDQIRQHLLARQYAADEIDKALKQLPSAAAAGRRSSSTGVSIVSILISLYFIITGLVKMSKYPSDSPLYTWGVILLLAGTAGAIWKISEMIRK</sequence>